<dbReference type="RefSeq" id="WP_263335005.1">
    <property type="nucleotide sequence ID" value="NZ_JAGSYH010000002.1"/>
</dbReference>
<evidence type="ECO:0000259" key="11">
    <source>
        <dbReference type="SMART" id="SM00756"/>
    </source>
</evidence>
<keyword evidence="6" id="KW-0560">Oxidoreductase</keyword>
<dbReference type="EMBL" id="JBHSPH010000001">
    <property type="protein sequence ID" value="MFC5860834.1"/>
    <property type="molecule type" value="Genomic_DNA"/>
</dbReference>
<reference evidence="13" key="1">
    <citation type="journal article" date="2019" name="Int. J. Syst. Evol. Microbiol.">
        <title>The Global Catalogue of Microorganisms (GCM) 10K type strain sequencing project: providing services to taxonomists for standard genome sequencing and annotation.</title>
        <authorList>
            <consortium name="The Broad Institute Genomics Platform"/>
            <consortium name="The Broad Institute Genome Sequencing Center for Infectious Disease"/>
            <person name="Wu L."/>
            <person name="Ma J."/>
        </authorList>
    </citation>
    <scope>NUCLEOTIDE SEQUENCE [LARGE SCALE GENOMIC DNA]</scope>
    <source>
        <strain evidence="13">JCM 4087</strain>
    </source>
</reference>
<protein>
    <submittedName>
        <fullName evidence="12">Vitamin K epoxide reductase family protein</fullName>
    </submittedName>
</protein>
<evidence type="ECO:0000256" key="9">
    <source>
        <dbReference type="ARBA" id="ARBA00023284"/>
    </source>
</evidence>
<keyword evidence="5 10" id="KW-1133">Transmembrane helix</keyword>
<evidence type="ECO:0000256" key="2">
    <source>
        <dbReference type="ARBA" id="ARBA00006214"/>
    </source>
</evidence>
<evidence type="ECO:0000313" key="13">
    <source>
        <dbReference type="Proteomes" id="UP001596091"/>
    </source>
</evidence>
<comment type="subcellular location">
    <subcellularLocation>
        <location evidence="1">Membrane</location>
        <topology evidence="1">Multi-pass membrane protein</topology>
    </subcellularLocation>
</comment>
<dbReference type="Pfam" id="PF07884">
    <property type="entry name" value="VKOR"/>
    <property type="match status" value="1"/>
</dbReference>
<comment type="caution">
    <text evidence="12">The sequence shown here is derived from an EMBL/GenBank/DDBJ whole genome shotgun (WGS) entry which is preliminary data.</text>
</comment>
<dbReference type="InterPro" id="IPR038354">
    <property type="entry name" value="VKOR_sf"/>
</dbReference>
<evidence type="ECO:0000256" key="5">
    <source>
        <dbReference type="ARBA" id="ARBA00022989"/>
    </source>
</evidence>
<feature type="transmembrane region" description="Helical" evidence="10">
    <location>
        <begin position="47"/>
        <end position="70"/>
    </location>
</feature>
<evidence type="ECO:0000256" key="8">
    <source>
        <dbReference type="ARBA" id="ARBA00023157"/>
    </source>
</evidence>
<proteinExistence type="inferred from homology"/>
<dbReference type="Gene3D" id="1.20.1440.130">
    <property type="entry name" value="VKOR domain"/>
    <property type="match status" value="1"/>
</dbReference>
<evidence type="ECO:0000313" key="12">
    <source>
        <dbReference type="EMBL" id="MFC5860834.1"/>
    </source>
</evidence>
<keyword evidence="13" id="KW-1185">Reference proteome</keyword>
<gene>
    <name evidence="12" type="ORF">ACFPT7_00850</name>
</gene>
<keyword evidence="9" id="KW-0676">Redox-active center</keyword>
<accession>A0ABW1EA19</accession>
<keyword evidence="4" id="KW-0874">Quinone</keyword>
<sequence>MRYLVSLLAVAGFVVSILAFQVHYSTTTAPCDINEKWDCGIVNHSPFAMIGPVPVAALGIAGYALLAFLGFRRHKRLLITAIVPAFGYSIYLTSIEKFALSVWCVYCVTSLGIICLLTLLALAWQFFPDRKKP</sequence>
<evidence type="ECO:0000256" key="10">
    <source>
        <dbReference type="SAM" id="Phobius"/>
    </source>
</evidence>
<keyword evidence="8" id="KW-1015">Disulfide bond</keyword>
<dbReference type="Proteomes" id="UP001596091">
    <property type="component" value="Unassembled WGS sequence"/>
</dbReference>
<comment type="similarity">
    <text evidence="2">Belongs to the VKOR family.</text>
</comment>
<evidence type="ECO:0000256" key="4">
    <source>
        <dbReference type="ARBA" id="ARBA00022719"/>
    </source>
</evidence>
<keyword evidence="3 10" id="KW-0812">Transmembrane</keyword>
<dbReference type="SMART" id="SM00756">
    <property type="entry name" value="VKc"/>
    <property type="match status" value="1"/>
</dbReference>
<keyword evidence="7 10" id="KW-0472">Membrane</keyword>
<evidence type="ECO:0000256" key="1">
    <source>
        <dbReference type="ARBA" id="ARBA00004141"/>
    </source>
</evidence>
<feature type="transmembrane region" description="Helical" evidence="10">
    <location>
        <begin position="77"/>
        <end position="94"/>
    </location>
</feature>
<evidence type="ECO:0000256" key="7">
    <source>
        <dbReference type="ARBA" id="ARBA00023136"/>
    </source>
</evidence>
<name>A0ABW1EA19_9BACT</name>
<evidence type="ECO:0000256" key="3">
    <source>
        <dbReference type="ARBA" id="ARBA00022692"/>
    </source>
</evidence>
<dbReference type="InterPro" id="IPR012932">
    <property type="entry name" value="VKOR"/>
</dbReference>
<feature type="transmembrane region" description="Helical" evidence="10">
    <location>
        <begin position="100"/>
        <end position="127"/>
    </location>
</feature>
<organism evidence="12 13">
    <name type="scientific">Acidicapsa dinghuensis</name>
    <dbReference type="NCBI Taxonomy" id="2218256"/>
    <lineage>
        <taxon>Bacteria</taxon>
        <taxon>Pseudomonadati</taxon>
        <taxon>Acidobacteriota</taxon>
        <taxon>Terriglobia</taxon>
        <taxon>Terriglobales</taxon>
        <taxon>Acidobacteriaceae</taxon>
        <taxon>Acidicapsa</taxon>
    </lineage>
</organism>
<feature type="domain" description="Vitamin K epoxide reductase" evidence="11">
    <location>
        <begin position="1"/>
        <end position="127"/>
    </location>
</feature>
<evidence type="ECO:0000256" key="6">
    <source>
        <dbReference type="ARBA" id="ARBA00023002"/>
    </source>
</evidence>